<evidence type="ECO:0000256" key="1">
    <source>
        <dbReference type="ARBA" id="ARBA00004123"/>
    </source>
</evidence>
<protein>
    <recommendedName>
        <fullName evidence="8">EKC/KEOPS complex subunit cgi121</fullName>
    </recommendedName>
</protein>
<gene>
    <name evidence="6" type="ORF">DLAC_02760</name>
</gene>
<name>A0A152A3D3_TIELA</name>
<comment type="caution">
    <text evidence="6">The sequence shown here is derived from an EMBL/GenBank/DDBJ whole genome shotgun (WGS) entry which is preliminary data.</text>
</comment>
<reference evidence="6 7" key="1">
    <citation type="submission" date="2015-12" db="EMBL/GenBank/DDBJ databases">
        <title>Dictyostelia acquired genes for synthesis and detection of signals that induce cell-type specialization by lateral gene transfer from prokaryotes.</title>
        <authorList>
            <person name="Gloeckner G."/>
            <person name="Schaap P."/>
        </authorList>
    </citation>
    <scope>NUCLEOTIDE SEQUENCE [LARGE SCALE GENOMIC DNA]</scope>
    <source>
        <strain evidence="6 7">TK</strain>
    </source>
</reference>
<comment type="similarity">
    <text evidence="2 5">Belongs to the CGI121/TPRKB family.</text>
</comment>
<dbReference type="SUPFAM" id="SSF143870">
    <property type="entry name" value="PF0523-like"/>
    <property type="match status" value="1"/>
</dbReference>
<dbReference type="InterPro" id="IPR013926">
    <property type="entry name" value="CGI121/TPRKB"/>
</dbReference>
<keyword evidence="7" id="KW-1185">Reference proteome</keyword>
<evidence type="ECO:0000313" key="7">
    <source>
        <dbReference type="Proteomes" id="UP000076078"/>
    </source>
</evidence>
<dbReference type="Pfam" id="PF08617">
    <property type="entry name" value="CGI-121"/>
    <property type="match status" value="1"/>
</dbReference>
<dbReference type="GO" id="GO:0002949">
    <property type="term" value="P:tRNA threonylcarbamoyladenosine modification"/>
    <property type="evidence" value="ECO:0007669"/>
    <property type="project" value="TreeGrafter"/>
</dbReference>
<dbReference type="GO" id="GO:0005829">
    <property type="term" value="C:cytosol"/>
    <property type="evidence" value="ECO:0007669"/>
    <property type="project" value="TreeGrafter"/>
</dbReference>
<accession>A0A152A3D3</accession>
<evidence type="ECO:0000256" key="4">
    <source>
        <dbReference type="ARBA" id="ARBA00023242"/>
    </source>
</evidence>
<sequence>MKSYDIPLYPGNSLTIILYQNVSNTDEIMSKLLKGELEYSIINCKAIFDHRQLLFAATKVLSIQHSSKLSTHNVHSELIYLLSPTTNMKDSIKKFGLQADDKQFYIAIFNSTSEKLNDIKSLVKGDQVEEQYNEQSKTIENTSYFSRDTAIENYSLKEYKDIAQCDDSKLKSYIFNSMSMKGLLK</sequence>
<dbReference type="Gene3D" id="3.30.2380.10">
    <property type="entry name" value="CGI121/TPRKB"/>
    <property type="match status" value="1"/>
</dbReference>
<dbReference type="GO" id="GO:0000408">
    <property type="term" value="C:EKC/KEOPS complex"/>
    <property type="evidence" value="ECO:0007669"/>
    <property type="project" value="TreeGrafter"/>
</dbReference>
<dbReference type="OMA" id="ECAIANC"/>
<evidence type="ECO:0000256" key="5">
    <source>
        <dbReference type="RuleBase" id="RU004398"/>
    </source>
</evidence>
<keyword evidence="3" id="KW-0819">tRNA processing</keyword>
<proteinExistence type="inferred from homology"/>
<dbReference type="PANTHER" id="PTHR15840">
    <property type="entry name" value="CGI-121 FAMILY MEMBER"/>
    <property type="match status" value="1"/>
</dbReference>
<comment type="subcellular location">
    <subcellularLocation>
        <location evidence="1">Nucleus</location>
    </subcellularLocation>
</comment>
<dbReference type="AlphaFoldDB" id="A0A152A3D3"/>
<dbReference type="InParanoid" id="A0A152A3D3"/>
<organism evidence="6 7">
    <name type="scientific">Tieghemostelium lacteum</name>
    <name type="common">Slime mold</name>
    <name type="synonym">Dictyostelium lacteum</name>
    <dbReference type="NCBI Taxonomy" id="361077"/>
    <lineage>
        <taxon>Eukaryota</taxon>
        <taxon>Amoebozoa</taxon>
        <taxon>Evosea</taxon>
        <taxon>Eumycetozoa</taxon>
        <taxon>Dictyostelia</taxon>
        <taxon>Dictyosteliales</taxon>
        <taxon>Raperosteliaceae</taxon>
        <taxon>Tieghemostelium</taxon>
    </lineage>
</organism>
<dbReference type="Proteomes" id="UP000076078">
    <property type="component" value="Unassembled WGS sequence"/>
</dbReference>
<keyword evidence="4 5" id="KW-0539">Nucleus</keyword>
<evidence type="ECO:0000256" key="2">
    <source>
        <dbReference type="ARBA" id="ARBA00005546"/>
    </source>
</evidence>
<dbReference type="GO" id="GO:0005634">
    <property type="term" value="C:nucleus"/>
    <property type="evidence" value="ECO:0007669"/>
    <property type="project" value="UniProtKB-SubCell"/>
</dbReference>
<dbReference type="STRING" id="361077.A0A152A3D3"/>
<dbReference type="OrthoDB" id="329139at2759"/>
<dbReference type="InterPro" id="IPR036504">
    <property type="entry name" value="CGI121/TPRKB_sf"/>
</dbReference>
<evidence type="ECO:0000313" key="6">
    <source>
        <dbReference type="EMBL" id="KYR00720.1"/>
    </source>
</evidence>
<dbReference type="EMBL" id="LODT01000013">
    <property type="protein sequence ID" value="KYR00720.1"/>
    <property type="molecule type" value="Genomic_DNA"/>
</dbReference>
<evidence type="ECO:0008006" key="8">
    <source>
        <dbReference type="Google" id="ProtNLM"/>
    </source>
</evidence>
<dbReference type="PANTHER" id="PTHR15840:SF10">
    <property type="entry name" value="EKC_KEOPS COMPLEX SUBUNIT TPRKB"/>
    <property type="match status" value="1"/>
</dbReference>
<evidence type="ECO:0000256" key="3">
    <source>
        <dbReference type="ARBA" id="ARBA00022694"/>
    </source>
</evidence>